<evidence type="ECO:0000313" key="2">
    <source>
        <dbReference type="EMBL" id="WNQ12295.1"/>
    </source>
</evidence>
<evidence type="ECO:0000256" key="1">
    <source>
        <dbReference type="SAM" id="Phobius"/>
    </source>
</evidence>
<keyword evidence="3" id="KW-1185">Reference proteome</keyword>
<evidence type="ECO:0000313" key="3">
    <source>
        <dbReference type="Proteomes" id="UP001305702"/>
    </source>
</evidence>
<keyword evidence="1" id="KW-0472">Membrane</keyword>
<feature type="transmembrane region" description="Helical" evidence="1">
    <location>
        <begin position="6"/>
        <end position="24"/>
    </location>
</feature>
<dbReference type="AlphaFoldDB" id="A0AA96REC4"/>
<dbReference type="KEGG" id="paun:MJA45_04400"/>
<keyword evidence="1" id="KW-1133">Transmembrane helix</keyword>
<protein>
    <submittedName>
        <fullName evidence="2">Uncharacterized protein</fullName>
    </submittedName>
</protein>
<name>A0AA96REC4_9BACL</name>
<dbReference type="Proteomes" id="UP001305702">
    <property type="component" value="Chromosome"/>
</dbReference>
<accession>A0AA96REC4</accession>
<reference evidence="2 3" key="1">
    <citation type="submission" date="2022-02" db="EMBL/GenBank/DDBJ databases">
        <title>Paenibacillus sp. MBLB1776 Whole Genome Shotgun Sequencing.</title>
        <authorList>
            <person name="Hwang C.Y."/>
            <person name="Cho E.-S."/>
            <person name="Seo M.-J."/>
        </authorList>
    </citation>
    <scope>NUCLEOTIDE SEQUENCE [LARGE SCALE GENOMIC DNA]</scope>
    <source>
        <strain evidence="2 3">MBLB1776</strain>
    </source>
</reference>
<gene>
    <name evidence="2" type="ORF">MJA45_04400</name>
</gene>
<sequence length="145" mass="16589">MTGKRIIWILLFIFIILCMFGWYIQRTPKIHGQTVAGVTILDPEGNHVVKKWSSQNKKELVWLAQAFDYGEKLIPIPQTKPTYLVHIEYTSGSREDLLAWLEEPGKGSFVNAFPGNGGYEYGGTASSYPIKEKDREELRRLLQSK</sequence>
<proteinExistence type="predicted"/>
<organism evidence="2 3">
    <name type="scientific">Paenibacillus aurantius</name>
    <dbReference type="NCBI Taxonomy" id="2918900"/>
    <lineage>
        <taxon>Bacteria</taxon>
        <taxon>Bacillati</taxon>
        <taxon>Bacillota</taxon>
        <taxon>Bacilli</taxon>
        <taxon>Bacillales</taxon>
        <taxon>Paenibacillaceae</taxon>
        <taxon>Paenibacillus</taxon>
    </lineage>
</organism>
<dbReference type="EMBL" id="CP130318">
    <property type="protein sequence ID" value="WNQ12295.1"/>
    <property type="molecule type" value="Genomic_DNA"/>
</dbReference>
<keyword evidence="1" id="KW-0812">Transmembrane</keyword>
<dbReference type="RefSeq" id="WP_315606072.1">
    <property type="nucleotide sequence ID" value="NZ_CP130318.1"/>
</dbReference>